<dbReference type="SUPFAM" id="SSF51430">
    <property type="entry name" value="NAD(P)-linked oxidoreductase"/>
    <property type="match status" value="1"/>
</dbReference>
<accession>A0A8H5CU32</accession>
<dbReference type="CDD" id="cd19079">
    <property type="entry name" value="AKR_EcYajO-like"/>
    <property type="match status" value="1"/>
</dbReference>
<dbReference type="OrthoDB" id="1720422at2759"/>
<evidence type="ECO:0000256" key="1">
    <source>
        <dbReference type="ARBA" id="ARBA00022857"/>
    </source>
</evidence>
<keyword evidence="5" id="KW-1185">Reference proteome</keyword>
<dbReference type="Proteomes" id="UP000559256">
    <property type="component" value="Unassembled WGS sequence"/>
</dbReference>
<dbReference type="GO" id="GO:0005829">
    <property type="term" value="C:cytosol"/>
    <property type="evidence" value="ECO:0007669"/>
    <property type="project" value="UniProtKB-ARBA"/>
</dbReference>
<feature type="domain" description="NADP-dependent oxidoreductase" evidence="3">
    <location>
        <begin position="22"/>
        <end position="333"/>
    </location>
</feature>
<gene>
    <name evidence="4" type="ORF">D9758_011282</name>
</gene>
<dbReference type="PANTHER" id="PTHR43364">
    <property type="entry name" value="NADH-SPECIFIC METHYLGLYOXAL REDUCTASE-RELATED"/>
    <property type="match status" value="1"/>
</dbReference>
<comment type="caution">
    <text evidence="4">The sequence shown here is derived from an EMBL/GenBank/DDBJ whole genome shotgun (WGS) entry which is preliminary data.</text>
</comment>
<dbReference type="InterPro" id="IPR036812">
    <property type="entry name" value="NAD(P)_OxRdtase_dom_sf"/>
</dbReference>
<reference evidence="4 5" key="1">
    <citation type="journal article" date="2020" name="ISME J.">
        <title>Uncovering the hidden diversity of litter-decomposition mechanisms in mushroom-forming fungi.</title>
        <authorList>
            <person name="Floudas D."/>
            <person name="Bentzer J."/>
            <person name="Ahren D."/>
            <person name="Johansson T."/>
            <person name="Persson P."/>
            <person name="Tunlid A."/>
        </authorList>
    </citation>
    <scope>NUCLEOTIDE SEQUENCE [LARGE SCALE GENOMIC DNA]</scope>
    <source>
        <strain evidence="4 5">CBS 291.85</strain>
    </source>
</reference>
<sequence>MSAVQVPYRQLGKSGLRVSVPILGTMSFATKEYYSWGVPEEEAMPILKHALDQGINTFDIANMYSNGETERIIGKFIKKYNIPRSEVIIMTKIMGIVGKEPGLKTAVMPQLADKREYVNETGLSRGAIFNAVDACLERLDTPYIDLLQIHRYDPKVPAEETMKALHDLVQSGKVRYLGSSSMRTWQFAHLNEVARHNGWTTFISMQPEYSLLYREEEREMFGYCNFHGIGIIPWAPLAVGALARPVGQGTARSETIKGTPFEKKLTESDNKIISRVEELSKKYNVPMATIALSWVGTKVVAPIVGASSEKRVSEALFVGAVTLTPEDIKYLEEPYEPRPTRGHL</sequence>
<name>A0A8H5CU32_9AGAR</name>
<dbReference type="Pfam" id="PF00248">
    <property type="entry name" value="Aldo_ket_red"/>
    <property type="match status" value="1"/>
</dbReference>
<keyword evidence="2" id="KW-0560">Oxidoreductase</keyword>
<dbReference type="Gene3D" id="3.20.20.100">
    <property type="entry name" value="NADP-dependent oxidoreductase domain"/>
    <property type="match status" value="1"/>
</dbReference>
<evidence type="ECO:0000313" key="4">
    <source>
        <dbReference type="EMBL" id="KAF5347379.1"/>
    </source>
</evidence>
<dbReference type="PANTHER" id="PTHR43364:SF9">
    <property type="entry name" value="OXIDOREDUCTASE"/>
    <property type="match status" value="1"/>
</dbReference>
<keyword evidence="1" id="KW-0521">NADP</keyword>
<proteinExistence type="predicted"/>
<dbReference type="GO" id="GO:0016491">
    <property type="term" value="F:oxidoreductase activity"/>
    <property type="evidence" value="ECO:0007669"/>
    <property type="project" value="UniProtKB-KW"/>
</dbReference>
<dbReference type="FunFam" id="3.20.20.100:FF:000004">
    <property type="entry name" value="Oxidoreductase, aldo/keto reductase"/>
    <property type="match status" value="1"/>
</dbReference>
<evidence type="ECO:0000259" key="3">
    <source>
        <dbReference type="Pfam" id="PF00248"/>
    </source>
</evidence>
<evidence type="ECO:0000313" key="5">
    <source>
        <dbReference type="Proteomes" id="UP000559256"/>
    </source>
</evidence>
<evidence type="ECO:0000256" key="2">
    <source>
        <dbReference type="ARBA" id="ARBA00023002"/>
    </source>
</evidence>
<dbReference type="EMBL" id="JAACJM010000095">
    <property type="protein sequence ID" value="KAF5347379.1"/>
    <property type="molecule type" value="Genomic_DNA"/>
</dbReference>
<organism evidence="4 5">
    <name type="scientific">Tetrapyrgos nigripes</name>
    <dbReference type="NCBI Taxonomy" id="182062"/>
    <lineage>
        <taxon>Eukaryota</taxon>
        <taxon>Fungi</taxon>
        <taxon>Dikarya</taxon>
        <taxon>Basidiomycota</taxon>
        <taxon>Agaricomycotina</taxon>
        <taxon>Agaricomycetes</taxon>
        <taxon>Agaricomycetidae</taxon>
        <taxon>Agaricales</taxon>
        <taxon>Marasmiineae</taxon>
        <taxon>Marasmiaceae</taxon>
        <taxon>Tetrapyrgos</taxon>
    </lineage>
</organism>
<dbReference type="AlphaFoldDB" id="A0A8H5CU32"/>
<dbReference type="InterPro" id="IPR023210">
    <property type="entry name" value="NADP_OxRdtase_dom"/>
</dbReference>
<dbReference type="InterPro" id="IPR050523">
    <property type="entry name" value="AKR_Detox_Biosynth"/>
</dbReference>
<protein>
    <recommendedName>
        <fullName evidence="3">NADP-dependent oxidoreductase domain-containing protein</fullName>
    </recommendedName>
</protein>